<proteinExistence type="predicted"/>
<evidence type="ECO:0000313" key="1">
    <source>
        <dbReference type="EMBL" id="CAK1580541.1"/>
    </source>
</evidence>
<keyword evidence="2" id="KW-1185">Reference proteome</keyword>
<sequence length="77" mass="8913">MPSKKKSNLSQYTKQCIRSRQYRAKRVAEERAAWSATDDYQASDVTHHKDRLSIDNNQQYMECASKNNVSNSQCPKS</sequence>
<reference evidence="1 2" key="1">
    <citation type="submission" date="2023-11" db="EMBL/GenBank/DDBJ databases">
        <authorList>
            <person name="Hedman E."/>
            <person name="Englund M."/>
            <person name="Stromberg M."/>
            <person name="Nyberg Akerstrom W."/>
            <person name="Nylinder S."/>
            <person name="Jareborg N."/>
            <person name="Kallberg Y."/>
            <person name="Kronander E."/>
        </authorList>
    </citation>
    <scope>NUCLEOTIDE SEQUENCE [LARGE SCALE GENOMIC DNA]</scope>
</reference>
<gene>
    <name evidence="1" type="ORF">PARMNEM_LOCUS2327</name>
</gene>
<accession>A0AAV1KBS3</accession>
<organism evidence="1 2">
    <name type="scientific">Parnassius mnemosyne</name>
    <name type="common">clouded apollo</name>
    <dbReference type="NCBI Taxonomy" id="213953"/>
    <lineage>
        <taxon>Eukaryota</taxon>
        <taxon>Metazoa</taxon>
        <taxon>Ecdysozoa</taxon>
        <taxon>Arthropoda</taxon>
        <taxon>Hexapoda</taxon>
        <taxon>Insecta</taxon>
        <taxon>Pterygota</taxon>
        <taxon>Neoptera</taxon>
        <taxon>Endopterygota</taxon>
        <taxon>Lepidoptera</taxon>
        <taxon>Glossata</taxon>
        <taxon>Ditrysia</taxon>
        <taxon>Papilionoidea</taxon>
        <taxon>Papilionidae</taxon>
        <taxon>Parnassiinae</taxon>
        <taxon>Parnassini</taxon>
        <taxon>Parnassius</taxon>
        <taxon>Driopa</taxon>
    </lineage>
</organism>
<name>A0AAV1KBS3_9NEOP</name>
<dbReference type="EMBL" id="CAVLGL010000013">
    <property type="protein sequence ID" value="CAK1580541.1"/>
    <property type="molecule type" value="Genomic_DNA"/>
</dbReference>
<comment type="caution">
    <text evidence="1">The sequence shown here is derived from an EMBL/GenBank/DDBJ whole genome shotgun (WGS) entry which is preliminary data.</text>
</comment>
<dbReference type="AlphaFoldDB" id="A0AAV1KBS3"/>
<protein>
    <submittedName>
        <fullName evidence="1">Uncharacterized protein</fullName>
    </submittedName>
</protein>
<dbReference type="Proteomes" id="UP001314205">
    <property type="component" value="Unassembled WGS sequence"/>
</dbReference>
<evidence type="ECO:0000313" key="2">
    <source>
        <dbReference type="Proteomes" id="UP001314205"/>
    </source>
</evidence>